<evidence type="ECO:0000256" key="12">
    <source>
        <dbReference type="ARBA" id="ARBA00078501"/>
    </source>
</evidence>
<organism evidence="14 15">
    <name type="scientific">Ridgeia piscesae</name>
    <name type="common">Tubeworm</name>
    <dbReference type="NCBI Taxonomy" id="27915"/>
    <lineage>
        <taxon>Eukaryota</taxon>
        <taxon>Metazoa</taxon>
        <taxon>Spiralia</taxon>
        <taxon>Lophotrochozoa</taxon>
        <taxon>Annelida</taxon>
        <taxon>Polychaeta</taxon>
        <taxon>Sedentaria</taxon>
        <taxon>Canalipalpata</taxon>
        <taxon>Sabellida</taxon>
        <taxon>Siboglinidae</taxon>
        <taxon>Ridgeia</taxon>
    </lineage>
</organism>
<evidence type="ECO:0000256" key="8">
    <source>
        <dbReference type="ARBA" id="ARBA00061393"/>
    </source>
</evidence>
<dbReference type="CDD" id="cd22906">
    <property type="entry name" value="HFD_DRAP1"/>
    <property type="match status" value="1"/>
</dbReference>
<gene>
    <name evidence="14" type="ORF">NP493_31g05022</name>
</gene>
<dbReference type="PANTHER" id="PTHR10252:SF5">
    <property type="entry name" value="DR1-ASSOCIATED COREPRESSOR"/>
    <property type="match status" value="1"/>
</dbReference>
<dbReference type="GO" id="GO:0046982">
    <property type="term" value="F:protein heterodimerization activity"/>
    <property type="evidence" value="ECO:0007669"/>
    <property type="project" value="InterPro"/>
</dbReference>
<keyword evidence="7" id="KW-0539">Nucleus</keyword>
<evidence type="ECO:0000256" key="1">
    <source>
        <dbReference type="ARBA" id="ARBA00004123"/>
    </source>
</evidence>
<comment type="subunit">
    <text evidence="9">Heterodimer with DR1. Binds BTAF1.</text>
</comment>
<protein>
    <recommendedName>
        <fullName evidence="10">Dr1-associated corepressor</fullName>
    </recommendedName>
    <alternativeName>
        <fullName evidence="11">Dr1-associated protein 1</fullName>
    </alternativeName>
    <alternativeName>
        <fullName evidence="12">Negative cofactor 2-alpha</fullName>
    </alternativeName>
</protein>
<dbReference type="PANTHER" id="PTHR10252">
    <property type="entry name" value="HISTONE-LIKE TRANSCRIPTION FACTOR CCAAT-RELATED"/>
    <property type="match status" value="1"/>
</dbReference>
<keyword evidence="6" id="KW-0804">Transcription</keyword>
<evidence type="ECO:0000256" key="2">
    <source>
        <dbReference type="ARBA" id="ARBA00022491"/>
    </source>
</evidence>
<dbReference type="Pfam" id="PF00808">
    <property type="entry name" value="CBFD_NFYB_HMF"/>
    <property type="match status" value="1"/>
</dbReference>
<evidence type="ECO:0000256" key="4">
    <source>
        <dbReference type="ARBA" id="ARBA00023015"/>
    </source>
</evidence>
<sequence>MPSKKKRCNARFPPARIKKIMQKDEDVGKVASPVPIIISRALELFIESLLSKTNEVTTARKAKTLTTSHIKSIILSETTFDFLKDLVTDVPDIQQAEQNGDTVTATTSDLTQPKQRRSEFTVNICHMLQHISSQDNILYTIIHKLLALNTTVFPNFMCEVEYT</sequence>
<dbReference type="Gene3D" id="1.10.20.10">
    <property type="entry name" value="Histone, subunit A"/>
    <property type="match status" value="1"/>
</dbReference>
<dbReference type="GO" id="GO:0017054">
    <property type="term" value="C:negative cofactor 2 complex"/>
    <property type="evidence" value="ECO:0007669"/>
    <property type="project" value="TreeGrafter"/>
</dbReference>
<keyword evidence="4" id="KW-0805">Transcription regulation</keyword>
<dbReference type="InterPro" id="IPR003958">
    <property type="entry name" value="CBFA_NFYB_domain"/>
</dbReference>
<comment type="caution">
    <text evidence="14">The sequence shown here is derived from an EMBL/GenBank/DDBJ whole genome shotgun (WGS) entry which is preliminary data.</text>
</comment>
<dbReference type="SUPFAM" id="SSF47113">
    <property type="entry name" value="Histone-fold"/>
    <property type="match status" value="1"/>
</dbReference>
<evidence type="ECO:0000313" key="15">
    <source>
        <dbReference type="Proteomes" id="UP001209878"/>
    </source>
</evidence>
<accession>A0AAD9PD69</accession>
<dbReference type="Proteomes" id="UP001209878">
    <property type="component" value="Unassembled WGS sequence"/>
</dbReference>
<keyword evidence="2" id="KW-0678">Repressor</keyword>
<evidence type="ECO:0000256" key="7">
    <source>
        <dbReference type="ARBA" id="ARBA00023242"/>
    </source>
</evidence>
<name>A0AAD9PD69_RIDPI</name>
<proteinExistence type="inferred from homology"/>
<evidence type="ECO:0000256" key="5">
    <source>
        <dbReference type="ARBA" id="ARBA00023125"/>
    </source>
</evidence>
<evidence type="ECO:0000256" key="6">
    <source>
        <dbReference type="ARBA" id="ARBA00023163"/>
    </source>
</evidence>
<keyword evidence="15" id="KW-1185">Reference proteome</keyword>
<reference evidence="14" key="1">
    <citation type="journal article" date="2023" name="Mol. Biol. Evol.">
        <title>Third-Generation Sequencing Reveals the Adaptive Role of the Epigenome in Three Deep-Sea Polychaetes.</title>
        <authorList>
            <person name="Perez M."/>
            <person name="Aroh O."/>
            <person name="Sun Y."/>
            <person name="Lan Y."/>
            <person name="Juniper S.K."/>
            <person name="Young C.R."/>
            <person name="Angers B."/>
            <person name="Qian P.Y."/>
        </authorList>
    </citation>
    <scope>NUCLEOTIDE SEQUENCE</scope>
    <source>
        <strain evidence="14">R07B-5</strain>
    </source>
</reference>
<evidence type="ECO:0000256" key="9">
    <source>
        <dbReference type="ARBA" id="ARBA00066085"/>
    </source>
</evidence>
<dbReference type="InterPro" id="IPR009072">
    <property type="entry name" value="Histone-fold"/>
</dbReference>
<evidence type="ECO:0000256" key="11">
    <source>
        <dbReference type="ARBA" id="ARBA00077179"/>
    </source>
</evidence>
<evidence type="ECO:0000256" key="3">
    <source>
        <dbReference type="ARBA" id="ARBA00022553"/>
    </source>
</evidence>
<feature type="domain" description="Transcription factor CBF/NF-Y/archaeal histone" evidence="13">
    <location>
        <begin position="10"/>
        <end position="72"/>
    </location>
</feature>
<comment type="subcellular location">
    <subcellularLocation>
        <location evidence="1">Nucleus</location>
    </subcellularLocation>
</comment>
<comment type="similarity">
    <text evidence="8">Belongs to the NC2 alpha/DRAP1 family.</text>
</comment>
<dbReference type="EMBL" id="JAODUO010000030">
    <property type="protein sequence ID" value="KAK2192450.1"/>
    <property type="molecule type" value="Genomic_DNA"/>
</dbReference>
<evidence type="ECO:0000259" key="13">
    <source>
        <dbReference type="Pfam" id="PF00808"/>
    </source>
</evidence>
<keyword evidence="5" id="KW-0238">DNA-binding</keyword>
<dbReference type="FunFam" id="1.10.20.10:FF:000032">
    <property type="entry name" value="dr1-associated corepressor isoform X1"/>
    <property type="match status" value="1"/>
</dbReference>
<keyword evidence="3" id="KW-0597">Phosphoprotein</keyword>
<evidence type="ECO:0000313" key="14">
    <source>
        <dbReference type="EMBL" id="KAK2192450.1"/>
    </source>
</evidence>
<dbReference type="GO" id="GO:0000122">
    <property type="term" value="P:negative regulation of transcription by RNA polymerase II"/>
    <property type="evidence" value="ECO:0007669"/>
    <property type="project" value="UniProtKB-ARBA"/>
</dbReference>
<dbReference type="InterPro" id="IPR050568">
    <property type="entry name" value="Transcr_DNA_Rep_Reg"/>
</dbReference>
<evidence type="ECO:0000256" key="10">
    <source>
        <dbReference type="ARBA" id="ARBA00072760"/>
    </source>
</evidence>
<dbReference type="GO" id="GO:0001046">
    <property type="term" value="F:core promoter sequence-specific DNA binding"/>
    <property type="evidence" value="ECO:0007669"/>
    <property type="project" value="TreeGrafter"/>
</dbReference>
<dbReference type="GO" id="GO:0016251">
    <property type="term" value="F:RNA polymerase II general transcription initiation factor activity"/>
    <property type="evidence" value="ECO:0007669"/>
    <property type="project" value="TreeGrafter"/>
</dbReference>
<dbReference type="AlphaFoldDB" id="A0AAD9PD69"/>